<proteinExistence type="predicted"/>
<name>A0A430KYZ1_9HYPO</name>
<gene>
    <name evidence="1" type="ORF">BHE90_016942</name>
</gene>
<dbReference type="AlphaFoldDB" id="A0A430KYZ1"/>
<keyword evidence="2" id="KW-1185">Reference proteome</keyword>
<protein>
    <submittedName>
        <fullName evidence="1">Uncharacterized protein</fullName>
    </submittedName>
</protein>
<evidence type="ECO:0000313" key="1">
    <source>
        <dbReference type="EMBL" id="RTE68680.1"/>
    </source>
</evidence>
<comment type="caution">
    <text evidence="1">The sequence shown here is derived from an EMBL/GenBank/DDBJ whole genome shotgun (WGS) entry which is preliminary data.</text>
</comment>
<sequence>MNIPVAAALEAIQREGAFVLEDSNIGEQVSNFDKEIKTPDGFNFLARNSLDNPEILRITQSLLTQPYWAFVKFYSDILPSEYAFSFHTGRTIVALAIQLWSPGSTFALLERSHLHNLKEGDVDKEVSNEWGLLAARLNLPEVKHTLEQGGL</sequence>
<evidence type="ECO:0000313" key="2">
    <source>
        <dbReference type="Proteomes" id="UP000287124"/>
    </source>
</evidence>
<dbReference type="EMBL" id="MIKF01000744">
    <property type="protein sequence ID" value="RTE68680.1"/>
    <property type="molecule type" value="Genomic_DNA"/>
</dbReference>
<reference evidence="1 2" key="1">
    <citation type="submission" date="2017-06" db="EMBL/GenBank/DDBJ databases">
        <title>Comparative genomic analysis of Ambrosia Fusariam Clade fungi.</title>
        <authorList>
            <person name="Stajich J.E."/>
            <person name="Carrillo J."/>
            <person name="Kijimoto T."/>
            <person name="Eskalen A."/>
            <person name="O'Donnell K."/>
            <person name="Kasson M."/>
        </authorList>
    </citation>
    <scope>NUCLEOTIDE SEQUENCE [LARGE SCALE GENOMIC DNA]</scope>
    <source>
        <strain evidence="1 2">UCR1854</strain>
    </source>
</reference>
<accession>A0A430KYZ1</accession>
<organism evidence="1 2">
    <name type="scientific">Fusarium euwallaceae</name>
    <dbReference type="NCBI Taxonomy" id="1147111"/>
    <lineage>
        <taxon>Eukaryota</taxon>
        <taxon>Fungi</taxon>
        <taxon>Dikarya</taxon>
        <taxon>Ascomycota</taxon>
        <taxon>Pezizomycotina</taxon>
        <taxon>Sordariomycetes</taxon>
        <taxon>Hypocreomycetidae</taxon>
        <taxon>Hypocreales</taxon>
        <taxon>Nectriaceae</taxon>
        <taxon>Fusarium</taxon>
        <taxon>Fusarium solani species complex</taxon>
    </lineage>
</organism>
<dbReference type="Proteomes" id="UP000287124">
    <property type="component" value="Unassembled WGS sequence"/>
</dbReference>